<evidence type="ECO:0000313" key="2">
    <source>
        <dbReference type="Proteomes" id="UP000012429"/>
    </source>
</evidence>
<organism evidence="1 2">
    <name type="scientific">Rhizobium freirei PRF 81</name>
    <dbReference type="NCBI Taxonomy" id="363754"/>
    <lineage>
        <taxon>Bacteria</taxon>
        <taxon>Pseudomonadati</taxon>
        <taxon>Pseudomonadota</taxon>
        <taxon>Alphaproteobacteria</taxon>
        <taxon>Hyphomicrobiales</taxon>
        <taxon>Rhizobiaceae</taxon>
        <taxon>Rhizobium/Agrobacterium group</taxon>
        <taxon>Rhizobium</taxon>
    </lineage>
</organism>
<keyword evidence="2" id="KW-1185">Reference proteome</keyword>
<proteinExistence type="predicted"/>
<dbReference type="Proteomes" id="UP000012429">
    <property type="component" value="Unassembled WGS sequence"/>
</dbReference>
<sequence>MGNQDHAGIVELDQMSDRQAKGIAGPMQDADRRRVSERRFGFEIVHGTAGKTFRLRHFLDRLQRGYGVEAAALAAAAGRAAGLDGAMGNLAGAAVIAAIKLAADEMGAADTVIEGDDAEVPDIAGAAEQLLADRDRLRIVLDKCVDAAFSTNDICKRHILPAKQGGLDAVRLLFVDEAGKGDAEPVELLGGILTSCEQLRQRLGDQIGDNVRIARERHGPARNDIAVEVAEDHRCRIFEQGYADKEGAFRMQIQQDRRATLAMDRLRFVQYAKGNQIAGNSAHGRLAQTHGRSQNRTARWTGLADDPQKLLLRRG</sequence>
<dbReference type="EMBL" id="AQHN01000084">
    <property type="protein sequence ID" value="ENN85193.1"/>
    <property type="molecule type" value="Genomic_DNA"/>
</dbReference>
<reference evidence="1 2" key="1">
    <citation type="journal article" date="2012" name="BMC Genomics">
        <title>Genomic basis of broad host range and environmental adaptability of Rhizobium tropici CIAT 899 and Rhizobium sp. PRF 81 which are used in inoculants for common bean (Phaseolus vulgaris L.).</title>
        <authorList>
            <person name="Ormeno-Orrillo E."/>
            <person name="Menna P."/>
            <person name="Almeida L.G."/>
            <person name="Ollero F.J."/>
            <person name="Nicolas M.F."/>
            <person name="Pains Rodrigues E."/>
            <person name="Shigueyoshi Nakatani A."/>
            <person name="Silva Batista J.S."/>
            <person name="Oliveira Chueire L.M."/>
            <person name="Souza R.C."/>
            <person name="Ribeiro Vasconcelos A.T."/>
            <person name="Megias M."/>
            <person name="Hungria M."/>
            <person name="Martinez-Romero E."/>
        </authorList>
    </citation>
    <scope>NUCLEOTIDE SEQUENCE [LARGE SCALE GENOMIC DNA]</scope>
    <source>
        <strain evidence="1 2">PRF 81</strain>
    </source>
</reference>
<name>N6U4G2_9HYPH</name>
<protein>
    <submittedName>
        <fullName evidence="1">Uncharacterized protein</fullName>
    </submittedName>
</protein>
<gene>
    <name evidence="1" type="ORF">RHSP_55699</name>
</gene>
<evidence type="ECO:0000313" key="1">
    <source>
        <dbReference type="EMBL" id="ENN85193.1"/>
    </source>
</evidence>
<comment type="caution">
    <text evidence="1">The sequence shown here is derived from an EMBL/GenBank/DDBJ whole genome shotgun (WGS) entry which is preliminary data.</text>
</comment>
<dbReference type="AlphaFoldDB" id="N6U4G2"/>
<accession>N6U4G2</accession>